<keyword evidence="2" id="KW-1185">Reference proteome</keyword>
<dbReference type="Proteomes" id="UP000796880">
    <property type="component" value="Unassembled WGS sequence"/>
</dbReference>
<organism evidence="1 2">
    <name type="scientific">Rhamnella rubrinervis</name>
    <dbReference type="NCBI Taxonomy" id="2594499"/>
    <lineage>
        <taxon>Eukaryota</taxon>
        <taxon>Viridiplantae</taxon>
        <taxon>Streptophyta</taxon>
        <taxon>Embryophyta</taxon>
        <taxon>Tracheophyta</taxon>
        <taxon>Spermatophyta</taxon>
        <taxon>Magnoliopsida</taxon>
        <taxon>eudicotyledons</taxon>
        <taxon>Gunneridae</taxon>
        <taxon>Pentapetalae</taxon>
        <taxon>rosids</taxon>
        <taxon>fabids</taxon>
        <taxon>Rosales</taxon>
        <taxon>Rhamnaceae</taxon>
        <taxon>rhamnoid group</taxon>
        <taxon>Rhamneae</taxon>
        <taxon>Rhamnella</taxon>
    </lineage>
</organism>
<comment type="caution">
    <text evidence="1">The sequence shown here is derived from an EMBL/GenBank/DDBJ whole genome shotgun (WGS) entry which is preliminary data.</text>
</comment>
<evidence type="ECO:0000313" key="1">
    <source>
        <dbReference type="EMBL" id="KAF3432305.1"/>
    </source>
</evidence>
<gene>
    <name evidence="1" type="ORF">FNV43_RR27045</name>
</gene>
<name>A0A8K0DJV6_9ROSA</name>
<reference evidence="1" key="1">
    <citation type="submission" date="2020-03" db="EMBL/GenBank/DDBJ databases">
        <title>A high-quality chromosome-level genome assembly of a woody plant with both climbing and erect habits, Rhamnella rubrinervis.</title>
        <authorList>
            <person name="Lu Z."/>
            <person name="Yang Y."/>
            <person name="Zhu X."/>
            <person name="Sun Y."/>
        </authorList>
    </citation>
    <scope>NUCLEOTIDE SEQUENCE</scope>
    <source>
        <strain evidence="1">BYM</strain>
        <tissue evidence="1">Leaf</tissue>
    </source>
</reference>
<proteinExistence type="predicted"/>
<protein>
    <submittedName>
        <fullName evidence="1">Uncharacterized protein</fullName>
    </submittedName>
</protein>
<accession>A0A8K0DJV6</accession>
<dbReference type="EMBL" id="VOIH02000012">
    <property type="protein sequence ID" value="KAF3432305.1"/>
    <property type="molecule type" value="Genomic_DNA"/>
</dbReference>
<sequence>MPTVGEREFNPGIPFASQSWSNRLSSLRTKVDVNSSSIINEEYSISHNEIEENIALNLHDRNDIIMVDCVSPTIDEFDTLYNLYNYDIDYDNDTNVGMQENDIAFEDDIALDDDIELNHDKMSGDDEVNDAFESEPIVMPFSYRVLGGWCSCSTY</sequence>
<dbReference type="AlphaFoldDB" id="A0A8K0DJV6"/>
<evidence type="ECO:0000313" key="2">
    <source>
        <dbReference type="Proteomes" id="UP000796880"/>
    </source>
</evidence>